<dbReference type="InterPro" id="IPR035965">
    <property type="entry name" value="PAS-like_dom_sf"/>
</dbReference>
<accession>A0A0F9RMS8</accession>
<evidence type="ECO:0000259" key="2">
    <source>
        <dbReference type="PROSITE" id="PS50113"/>
    </source>
</evidence>
<dbReference type="Pfam" id="PF08447">
    <property type="entry name" value="PAS_3"/>
    <property type="match status" value="1"/>
</dbReference>
<dbReference type="PROSITE" id="PS50113">
    <property type="entry name" value="PAC"/>
    <property type="match status" value="1"/>
</dbReference>
<dbReference type="SUPFAM" id="SSF55073">
    <property type="entry name" value="Nucleotide cyclase"/>
    <property type="match status" value="1"/>
</dbReference>
<dbReference type="InterPro" id="IPR043128">
    <property type="entry name" value="Rev_trsase/Diguanyl_cyclase"/>
</dbReference>
<dbReference type="SMART" id="SM00086">
    <property type="entry name" value="PAC"/>
    <property type="match status" value="1"/>
</dbReference>
<dbReference type="CDD" id="cd00130">
    <property type="entry name" value="PAS"/>
    <property type="match status" value="1"/>
</dbReference>
<feature type="domain" description="GGDEF" evidence="3">
    <location>
        <begin position="176"/>
        <end position="313"/>
    </location>
</feature>
<comment type="caution">
    <text evidence="4">The sequence shown here is derived from an EMBL/GenBank/DDBJ whole genome shotgun (WGS) entry which is preliminary data.</text>
</comment>
<dbReference type="FunFam" id="3.30.70.270:FF:000001">
    <property type="entry name" value="Diguanylate cyclase domain protein"/>
    <property type="match status" value="1"/>
</dbReference>
<dbReference type="InterPro" id="IPR029787">
    <property type="entry name" value="Nucleotide_cyclase"/>
</dbReference>
<protein>
    <recommendedName>
        <fullName evidence="5">GGDEF domain-containing protein</fullName>
    </recommendedName>
</protein>
<gene>
    <name evidence="4" type="ORF">LCGC14_0558220</name>
</gene>
<sequence length="313" mass="35799">MSGVSVLETRDDVYKTLLESTKAIPWKIDWKRMSFSYIGPQIERLLGWTADSWVSVDDWVARMHPDDRDRVVNFCVAQSQAGVDHEADYRAMSQNGDYVWIRDVVHVIREENGEVESLVGFMFDISERKKNEEELITLQHKLEQLSYQDGLTGIANRRMFDDCLAKEWAVAQRNHQTLSLIMLDIDYFKQYNDTYGHLQGDECLKKIAGLLGETKRRPRDLIARFGGEEFAIILPDTGKNAAHQLAERYRSLIIDQLIPHDCSEISPFLTVSIGVGSVIPTREGQASAFLNKVDKLLYAAKYKGRNLVVIEEP</sequence>
<feature type="domain" description="PAC" evidence="2">
    <location>
        <begin position="85"/>
        <end position="137"/>
    </location>
</feature>
<dbReference type="Gene3D" id="3.30.450.20">
    <property type="entry name" value="PAS domain"/>
    <property type="match status" value="1"/>
</dbReference>
<dbReference type="Pfam" id="PF00990">
    <property type="entry name" value="GGDEF"/>
    <property type="match status" value="1"/>
</dbReference>
<dbReference type="InterPro" id="IPR001610">
    <property type="entry name" value="PAC"/>
</dbReference>
<dbReference type="GO" id="GO:1902201">
    <property type="term" value="P:negative regulation of bacterial-type flagellum-dependent cell motility"/>
    <property type="evidence" value="ECO:0007669"/>
    <property type="project" value="TreeGrafter"/>
</dbReference>
<dbReference type="GO" id="GO:0052621">
    <property type="term" value="F:diguanylate cyclase activity"/>
    <property type="evidence" value="ECO:0007669"/>
    <property type="project" value="TreeGrafter"/>
</dbReference>
<evidence type="ECO:0008006" key="5">
    <source>
        <dbReference type="Google" id="ProtNLM"/>
    </source>
</evidence>
<dbReference type="NCBIfam" id="TIGR00229">
    <property type="entry name" value="sensory_box"/>
    <property type="match status" value="1"/>
</dbReference>
<evidence type="ECO:0000313" key="4">
    <source>
        <dbReference type="EMBL" id="KKN57835.1"/>
    </source>
</evidence>
<name>A0A0F9RMS8_9ZZZZ</name>
<dbReference type="InterPro" id="IPR013655">
    <property type="entry name" value="PAS_fold_3"/>
</dbReference>
<dbReference type="GO" id="GO:0043709">
    <property type="term" value="P:cell adhesion involved in single-species biofilm formation"/>
    <property type="evidence" value="ECO:0007669"/>
    <property type="project" value="TreeGrafter"/>
</dbReference>
<proteinExistence type="predicted"/>
<feature type="domain" description="PAS" evidence="1">
    <location>
        <begin position="10"/>
        <end position="71"/>
    </location>
</feature>
<dbReference type="SUPFAM" id="SSF55785">
    <property type="entry name" value="PYP-like sensor domain (PAS domain)"/>
    <property type="match status" value="1"/>
</dbReference>
<evidence type="ECO:0000259" key="1">
    <source>
        <dbReference type="PROSITE" id="PS50112"/>
    </source>
</evidence>
<dbReference type="AlphaFoldDB" id="A0A0F9RMS8"/>
<dbReference type="InterPro" id="IPR000014">
    <property type="entry name" value="PAS"/>
</dbReference>
<evidence type="ECO:0000259" key="3">
    <source>
        <dbReference type="PROSITE" id="PS50887"/>
    </source>
</evidence>
<reference evidence="4" key="1">
    <citation type="journal article" date="2015" name="Nature">
        <title>Complex archaea that bridge the gap between prokaryotes and eukaryotes.</title>
        <authorList>
            <person name="Spang A."/>
            <person name="Saw J.H."/>
            <person name="Jorgensen S.L."/>
            <person name="Zaremba-Niedzwiedzka K."/>
            <person name="Martijn J."/>
            <person name="Lind A.E."/>
            <person name="van Eijk R."/>
            <person name="Schleper C."/>
            <person name="Guy L."/>
            <person name="Ettema T.J."/>
        </authorList>
    </citation>
    <scope>NUCLEOTIDE SEQUENCE</scope>
</reference>
<dbReference type="InterPro" id="IPR050469">
    <property type="entry name" value="Diguanylate_Cyclase"/>
</dbReference>
<dbReference type="Gene3D" id="3.30.70.270">
    <property type="match status" value="1"/>
</dbReference>
<dbReference type="PROSITE" id="PS50112">
    <property type="entry name" value="PAS"/>
    <property type="match status" value="1"/>
</dbReference>
<dbReference type="CDD" id="cd01949">
    <property type="entry name" value="GGDEF"/>
    <property type="match status" value="1"/>
</dbReference>
<dbReference type="PROSITE" id="PS50887">
    <property type="entry name" value="GGDEF"/>
    <property type="match status" value="1"/>
</dbReference>
<dbReference type="InterPro" id="IPR000700">
    <property type="entry name" value="PAS-assoc_C"/>
</dbReference>
<organism evidence="4">
    <name type="scientific">marine sediment metagenome</name>
    <dbReference type="NCBI Taxonomy" id="412755"/>
    <lineage>
        <taxon>unclassified sequences</taxon>
        <taxon>metagenomes</taxon>
        <taxon>ecological metagenomes</taxon>
    </lineage>
</organism>
<dbReference type="InterPro" id="IPR000160">
    <property type="entry name" value="GGDEF_dom"/>
</dbReference>
<dbReference type="PANTHER" id="PTHR45138:SF9">
    <property type="entry name" value="DIGUANYLATE CYCLASE DGCM-RELATED"/>
    <property type="match status" value="1"/>
</dbReference>
<dbReference type="GO" id="GO:0005886">
    <property type="term" value="C:plasma membrane"/>
    <property type="evidence" value="ECO:0007669"/>
    <property type="project" value="TreeGrafter"/>
</dbReference>
<dbReference type="NCBIfam" id="TIGR00254">
    <property type="entry name" value="GGDEF"/>
    <property type="match status" value="1"/>
</dbReference>
<dbReference type="EMBL" id="LAZR01000786">
    <property type="protein sequence ID" value="KKN57835.1"/>
    <property type="molecule type" value="Genomic_DNA"/>
</dbReference>
<dbReference type="SMART" id="SM00267">
    <property type="entry name" value="GGDEF"/>
    <property type="match status" value="1"/>
</dbReference>
<dbReference type="PANTHER" id="PTHR45138">
    <property type="entry name" value="REGULATORY COMPONENTS OF SENSORY TRANSDUCTION SYSTEM"/>
    <property type="match status" value="1"/>
</dbReference>